<dbReference type="PANTHER" id="PTHR33492">
    <property type="entry name" value="OSJNBA0043A12.37 PROTEIN-RELATED"/>
    <property type="match status" value="1"/>
</dbReference>
<dbReference type="InterPro" id="IPR044822">
    <property type="entry name" value="Myb_DNA-bind_4"/>
</dbReference>
<evidence type="ECO:0000259" key="2">
    <source>
        <dbReference type="Pfam" id="PF13837"/>
    </source>
</evidence>
<protein>
    <recommendedName>
        <fullName evidence="2">Myb/SANT-like DNA-binding domain-containing protein</fullName>
    </recommendedName>
</protein>
<dbReference type="Proteomes" id="UP000265515">
    <property type="component" value="Unassembled WGS sequence"/>
</dbReference>
<dbReference type="Gene3D" id="1.10.10.60">
    <property type="entry name" value="Homeodomain-like"/>
    <property type="match status" value="1"/>
</dbReference>
<dbReference type="Pfam" id="PF13837">
    <property type="entry name" value="Myb_DNA-bind_4"/>
    <property type="match status" value="1"/>
</dbReference>
<dbReference type="PANTHER" id="PTHR33492:SF4">
    <property type="entry name" value="OS02G0174300 PROTEIN"/>
    <property type="match status" value="1"/>
</dbReference>
<dbReference type="EMBL" id="BFEA01000754">
    <property type="protein sequence ID" value="GBG89689.1"/>
    <property type="molecule type" value="Genomic_DNA"/>
</dbReference>
<evidence type="ECO:0000256" key="1">
    <source>
        <dbReference type="SAM" id="MobiDB-lite"/>
    </source>
</evidence>
<feature type="compositionally biased region" description="Polar residues" evidence="1">
    <location>
        <begin position="315"/>
        <end position="325"/>
    </location>
</feature>
<sequence length="406" mass="44307">MCSTARLAGTYDPILYRNLPPNEQPLPPDPEEQWVDDLSRTLSLGSGSTQDWMGGHCGQRGVVTSPHSFSALLEDDVGGGDTEIVDLNFGLSSGSGLAATHTRTFNLVPSVTIGRSSVHLSARMRVASGELNAEDSQRASDYESTDVICEDEVEDADDMEIRPLLVRGKGRGGGVRQEKAVSRGGRRSKGPPSEKAGKHPSWSVKEMLKLVQAKRDQQAHFEGMAHNYGRMHNREWKLQDLQKRLLEVGVDRTTNNIGKKWDNLFQQYKKVQRYETASGGKNFFNLTPSLRTEEGVNCRMEERVYDEIDAMSKGNKTIYPNNVADTSARGGLQMPRSPSVAGESAARGDGGDGNDDDGGSARESGFSAGSTGGNCKSKDMHQQTFEAIAEVMDKHGTTRRPTRLTG</sequence>
<reference evidence="3 4" key="1">
    <citation type="journal article" date="2018" name="Cell">
        <title>The Chara Genome: Secondary Complexity and Implications for Plant Terrestrialization.</title>
        <authorList>
            <person name="Nishiyama T."/>
            <person name="Sakayama H."/>
            <person name="Vries J.D."/>
            <person name="Buschmann H."/>
            <person name="Saint-Marcoux D."/>
            <person name="Ullrich K.K."/>
            <person name="Haas F.B."/>
            <person name="Vanderstraeten L."/>
            <person name="Becker D."/>
            <person name="Lang D."/>
            <person name="Vosolsobe S."/>
            <person name="Rombauts S."/>
            <person name="Wilhelmsson P.K.I."/>
            <person name="Janitza P."/>
            <person name="Kern R."/>
            <person name="Heyl A."/>
            <person name="Rumpler F."/>
            <person name="Villalobos L.I.A.C."/>
            <person name="Clay J.M."/>
            <person name="Skokan R."/>
            <person name="Toyoda A."/>
            <person name="Suzuki Y."/>
            <person name="Kagoshima H."/>
            <person name="Schijlen E."/>
            <person name="Tajeshwar N."/>
            <person name="Catarino B."/>
            <person name="Hetherington A.J."/>
            <person name="Saltykova A."/>
            <person name="Bonnot C."/>
            <person name="Breuninger H."/>
            <person name="Symeonidi A."/>
            <person name="Radhakrishnan G.V."/>
            <person name="Van Nieuwerburgh F."/>
            <person name="Deforce D."/>
            <person name="Chang C."/>
            <person name="Karol K.G."/>
            <person name="Hedrich R."/>
            <person name="Ulvskov P."/>
            <person name="Glockner G."/>
            <person name="Delwiche C.F."/>
            <person name="Petrasek J."/>
            <person name="Van de Peer Y."/>
            <person name="Friml J."/>
            <person name="Beilby M."/>
            <person name="Dolan L."/>
            <person name="Kohara Y."/>
            <person name="Sugano S."/>
            <person name="Fujiyama A."/>
            <person name="Delaux P.-M."/>
            <person name="Quint M."/>
            <person name="TheiBen G."/>
            <person name="Hagemann M."/>
            <person name="Harholt J."/>
            <person name="Dunand C."/>
            <person name="Zachgo S."/>
            <person name="Langdale J."/>
            <person name="Maumus F."/>
            <person name="Straeten D.V.D."/>
            <person name="Gould S.B."/>
            <person name="Rensing S.A."/>
        </authorList>
    </citation>
    <scope>NUCLEOTIDE SEQUENCE [LARGE SCALE GENOMIC DNA]</scope>
    <source>
        <strain evidence="3 4">S276</strain>
    </source>
</reference>
<feature type="region of interest" description="Disordered" evidence="1">
    <location>
        <begin position="168"/>
        <end position="202"/>
    </location>
</feature>
<organism evidence="3 4">
    <name type="scientific">Chara braunii</name>
    <name type="common">Braun's stonewort</name>
    <dbReference type="NCBI Taxonomy" id="69332"/>
    <lineage>
        <taxon>Eukaryota</taxon>
        <taxon>Viridiplantae</taxon>
        <taxon>Streptophyta</taxon>
        <taxon>Charophyceae</taxon>
        <taxon>Charales</taxon>
        <taxon>Characeae</taxon>
        <taxon>Chara</taxon>
    </lineage>
</organism>
<evidence type="ECO:0000313" key="4">
    <source>
        <dbReference type="Proteomes" id="UP000265515"/>
    </source>
</evidence>
<keyword evidence="4" id="KW-1185">Reference proteome</keyword>
<dbReference type="Gramene" id="GBG89689">
    <property type="protein sequence ID" value="GBG89689"/>
    <property type="gene ID" value="CBR_g49542"/>
</dbReference>
<evidence type="ECO:0000313" key="3">
    <source>
        <dbReference type="EMBL" id="GBG89689.1"/>
    </source>
</evidence>
<dbReference type="AlphaFoldDB" id="A0A388M5C7"/>
<dbReference type="OrthoDB" id="6723674at2759"/>
<proteinExistence type="predicted"/>
<name>A0A388M5C7_CHABU</name>
<feature type="domain" description="Myb/SANT-like DNA-binding" evidence="2">
    <location>
        <begin position="200"/>
        <end position="280"/>
    </location>
</feature>
<accession>A0A388M5C7</accession>
<gene>
    <name evidence="3" type="ORF">CBR_g49542</name>
</gene>
<comment type="caution">
    <text evidence="3">The sequence shown here is derived from an EMBL/GenBank/DDBJ whole genome shotgun (WGS) entry which is preliminary data.</text>
</comment>
<feature type="region of interest" description="Disordered" evidence="1">
    <location>
        <begin position="315"/>
        <end position="383"/>
    </location>
</feature>